<evidence type="ECO:0000256" key="3">
    <source>
        <dbReference type="ARBA" id="ARBA00022741"/>
    </source>
</evidence>
<evidence type="ECO:0000256" key="5">
    <source>
        <dbReference type="ARBA" id="ARBA00022806"/>
    </source>
</evidence>
<evidence type="ECO:0000256" key="7">
    <source>
        <dbReference type="ARBA" id="ARBA00023242"/>
    </source>
</evidence>
<feature type="compositionally biased region" description="Basic residues" evidence="9">
    <location>
        <begin position="1358"/>
        <end position="1370"/>
    </location>
</feature>
<dbReference type="FunFam" id="3.40.50.300:FF:000861">
    <property type="entry name" value="Fanconi anemia, complementation group M"/>
    <property type="match status" value="1"/>
</dbReference>
<dbReference type="GO" id="GO:0043138">
    <property type="term" value="F:3'-5' DNA helicase activity"/>
    <property type="evidence" value="ECO:0007669"/>
    <property type="project" value="TreeGrafter"/>
</dbReference>
<keyword evidence="3" id="KW-0547">Nucleotide-binding</keyword>
<keyword evidence="6" id="KW-0067">ATP-binding</keyword>
<dbReference type="CDD" id="cd18801">
    <property type="entry name" value="SF2_C_FANCM_Hef"/>
    <property type="match status" value="1"/>
</dbReference>
<evidence type="ECO:0000313" key="13">
    <source>
        <dbReference type="Proteomes" id="UP000054107"/>
    </source>
</evidence>
<dbReference type="PANTHER" id="PTHR14025">
    <property type="entry name" value="FANCONI ANEMIA GROUP M FANCM FAMILY MEMBER"/>
    <property type="match status" value="1"/>
</dbReference>
<dbReference type="SMART" id="SM00490">
    <property type="entry name" value="HELICc"/>
    <property type="match status" value="1"/>
</dbReference>
<dbReference type="InterPro" id="IPR014001">
    <property type="entry name" value="Helicase_ATP-bd"/>
</dbReference>
<feature type="domain" description="Helicase C-terminal" evidence="11">
    <location>
        <begin position="452"/>
        <end position="613"/>
    </location>
</feature>
<dbReference type="GO" id="GO:0009378">
    <property type="term" value="F:four-way junction helicase activity"/>
    <property type="evidence" value="ECO:0007669"/>
    <property type="project" value="TreeGrafter"/>
</dbReference>
<dbReference type="EC" id="3.6.4.12" evidence="8"/>
<evidence type="ECO:0000256" key="4">
    <source>
        <dbReference type="ARBA" id="ARBA00022801"/>
    </source>
</evidence>
<dbReference type="Gene3D" id="3.40.50.300">
    <property type="entry name" value="P-loop containing nucleotide triphosphate hydrolases"/>
    <property type="match status" value="2"/>
</dbReference>
<evidence type="ECO:0000259" key="10">
    <source>
        <dbReference type="PROSITE" id="PS51192"/>
    </source>
</evidence>
<evidence type="ECO:0000256" key="1">
    <source>
        <dbReference type="ARBA" id="ARBA00004123"/>
    </source>
</evidence>
<name>A0A0B7NSG8_9FUNG</name>
<evidence type="ECO:0000259" key="11">
    <source>
        <dbReference type="PROSITE" id="PS51194"/>
    </source>
</evidence>
<dbReference type="PROSITE" id="PS51194">
    <property type="entry name" value="HELICASE_CTER"/>
    <property type="match status" value="1"/>
</dbReference>
<evidence type="ECO:0000256" key="9">
    <source>
        <dbReference type="SAM" id="MobiDB-lite"/>
    </source>
</evidence>
<comment type="catalytic activity">
    <reaction evidence="8">
        <text>ATP + H2O = ADP + phosphate + H(+)</text>
        <dbReference type="Rhea" id="RHEA:13065"/>
        <dbReference type="ChEBI" id="CHEBI:15377"/>
        <dbReference type="ChEBI" id="CHEBI:15378"/>
        <dbReference type="ChEBI" id="CHEBI:30616"/>
        <dbReference type="ChEBI" id="CHEBI:43474"/>
        <dbReference type="ChEBI" id="CHEBI:456216"/>
        <dbReference type="EC" id="3.6.4.12"/>
    </reaction>
</comment>
<dbReference type="GO" id="GO:0016887">
    <property type="term" value="F:ATP hydrolysis activity"/>
    <property type="evidence" value="ECO:0007669"/>
    <property type="project" value="RHEA"/>
</dbReference>
<keyword evidence="4" id="KW-0378">Hydrolase</keyword>
<accession>A0A0B7NSG8</accession>
<dbReference type="InterPro" id="IPR027417">
    <property type="entry name" value="P-loop_NTPase"/>
</dbReference>
<evidence type="ECO:0000256" key="2">
    <source>
        <dbReference type="ARBA" id="ARBA00009889"/>
    </source>
</evidence>
<dbReference type="InterPro" id="IPR006935">
    <property type="entry name" value="Helicase/UvrB_N"/>
</dbReference>
<reference evidence="12 13" key="1">
    <citation type="submission" date="2014-09" db="EMBL/GenBank/DDBJ databases">
        <authorList>
            <person name="Ellenberger Sabrina"/>
        </authorList>
    </citation>
    <scope>NUCLEOTIDE SEQUENCE [LARGE SCALE GENOMIC DNA]</scope>
    <source>
        <strain evidence="12 13">CBS 412.66</strain>
    </source>
</reference>
<keyword evidence="5" id="KW-0347">Helicase</keyword>
<feature type="region of interest" description="Disordered" evidence="9">
    <location>
        <begin position="831"/>
        <end position="853"/>
    </location>
</feature>
<feature type="compositionally biased region" description="Polar residues" evidence="9">
    <location>
        <begin position="1421"/>
        <end position="1430"/>
    </location>
</feature>
<organism evidence="12 13">
    <name type="scientific">Parasitella parasitica</name>
    <dbReference type="NCBI Taxonomy" id="35722"/>
    <lineage>
        <taxon>Eukaryota</taxon>
        <taxon>Fungi</taxon>
        <taxon>Fungi incertae sedis</taxon>
        <taxon>Mucoromycota</taxon>
        <taxon>Mucoromycotina</taxon>
        <taxon>Mucoromycetes</taxon>
        <taxon>Mucorales</taxon>
        <taxon>Mucorineae</taxon>
        <taxon>Mucoraceae</taxon>
        <taxon>Parasitella</taxon>
    </lineage>
</organism>
<feature type="compositionally biased region" description="Polar residues" evidence="9">
    <location>
        <begin position="1210"/>
        <end position="1219"/>
    </location>
</feature>
<sequence length="1511" mass="172766">MNHEKENVDQDTLIEAFADDFDDFDDFGDDIDMEELVEVADTVEQTHAAGQISFVPTDDDPPPPPLLPSNTPCPHRFNPEELRTWIYPTNHPIRGYQLNIVHKAMFNNTLVALPTGLGKTFIAAVVMYNYWRWFPDSKIIFLAHTRPLVDQQIEACFTICGIPQEETAEMTGVSKVDKRRELWRSKRVFFATPQTVQNDLISQNCPAHLVSCIVFDEAHKATGNYAYTEVVRKVYSKNKHFRILALTATPGSNLDSVQSVITNLHISRIEIRTEESMDVRQFTHGKNTQRIVVKLGYTEGTTGILPRIIRDFATKVFEPLLLDLSKKPTDVSPSVDRASAYGLRSSRLRFQETAKNLDKSLKFYVTNSFLVAESASRAYDYLCQFGIRPFIDAIEAIFANTREKEDSRQKISAQERAFYNNSALNAILQVAKQEAQKPDFIGHPKMDHLVSILLNHFTRLSEGEVSKVMVFSSFRSSVLDIRAVLDRHKPIIRSTIFVGQASDKQGSKGLNQREQQEVLGKFKSDEFNVLVATSIGEEGLDIGEIDLIICYDSQSSPIRMLQRMGRTGRKRQGKCIMLHTESEEKKFNQAKETYARVQGLIARGVSLTYYKPEPQILPSNYKPTICRKQLIVGTYQRKAISKRQRKITGNMNYTPEGFLQPDVEKAFIRNFCNQHKNYINMDQIRNQYWPAEKTIRSISKFVPLQAQLQATHRVGHSKRSLQLANLVEKMEYRIMHPGEKIKVVVPKQQAMLKLPSKLPKNILKMPIPRKRRKISERLDDEDFQEFMQNNHVGQFVDLPVDMDQQYLPPQEKIDKGKSKMTLSQEIREMHEITDTDQNNTEQEADLQSWDKEPRSWEQMLPDSVFDDVDPLPDLSHQASDISPPFFAITRTPTQTRLFSPAPSPSPLPLTSAAVTPPPPPLQQSTSHSSENEFEDDFDFSLDASFIEQADALVKSKFVPGFDDALEPKFDFERIDDGSDKKKSVTLIWQGNPSFSERGLKLLEERQKRLEARTGHRVVMFVQRDINTTSLSRYEAPQDSKQRESSPTVHAKSTAPLDHLTNKENENDGFDDLDFNDDLFANFLENKIDEDGYYAENFMFGKDEKSTQNIAEQSILYADHTLRNSKQNTISSAEDARESHLLSNKDAQYPERSYQRLENLIANSDEVIEFDVDELNALSSSEEELSETKDPSLTLENQASDALVQRQQSVHTLKVSQDATSPKEVDIEEIEKSEDASQLSPLYYKSRRNIIISEDEQESPSLLSALSKGLYTPSPLHQVKDTSPIITKRRRLKRRVIDGIEDEEQEGAAELSKTLDGKNRKRLKRRLSNDEEDDDDDFIVLAPSRQELHKRLMQSREPTKRHLQKKHRNTFSHREGGLENPFIEHEADFSSDEGHTDEDVEVLFNSSTSSLMNSFIDDEDPGSTQRSSLLSMSDDAPPLLPLEPDDLPRNEKHWMNRFNADKWLNINEEDDSVVVTDEDVELADEESIQDFSSDLRKNNIHAIQAEDGYDFM</sequence>
<dbReference type="SMART" id="SM00487">
    <property type="entry name" value="DEXDc"/>
    <property type="match status" value="1"/>
</dbReference>
<dbReference type="GO" id="GO:0005524">
    <property type="term" value="F:ATP binding"/>
    <property type="evidence" value="ECO:0007669"/>
    <property type="project" value="UniProtKB-UniRule"/>
</dbReference>
<dbReference type="STRING" id="35722.A0A0B7NSG8"/>
<comment type="similarity">
    <text evidence="2 8">Belongs to the DEAD box helicase family. DEAH subfamily. FANCM sub-subfamily.</text>
</comment>
<dbReference type="OrthoDB" id="164902at2759"/>
<gene>
    <name evidence="12" type="primary">PARPA_12234.1 scaffold 44939</name>
</gene>
<comment type="function">
    <text evidence="8">ATP-dependent DNA helicase involved in DNA damage repair by homologous recombination and in genome maintenance. Capable of unwinding D-loops. Plays a role in limiting crossover recombinants during mitotic DNA double-strand break (DSB) repair. Component of a FANCM-MHF complex which promotes gene conversion at blocked replication forks, probably by reversal of the stalled fork.</text>
</comment>
<proteinExistence type="inferred from homology"/>
<dbReference type="PROSITE" id="PS51192">
    <property type="entry name" value="HELICASE_ATP_BIND_1"/>
    <property type="match status" value="1"/>
</dbReference>
<feature type="region of interest" description="Disordered" evidence="9">
    <location>
        <begin position="1031"/>
        <end position="1067"/>
    </location>
</feature>
<comment type="subcellular location">
    <subcellularLocation>
        <location evidence="1 8">Nucleus</location>
    </subcellularLocation>
</comment>
<dbReference type="Proteomes" id="UP000054107">
    <property type="component" value="Unassembled WGS sequence"/>
</dbReference>
<feature type="region of interest" description="Disordered" evidence="9">
    <location>
        <begin position="895"/>
        <end position="932"/>
    </location>
</feature>
<dbReference type="InterPro" id="IPR044749">
    <property type="entry name" value="FANCM_DEXDc"/>
</dbReference>
<dbReference type="InterPro" id="IPR001650">
    <property type="entry name" value="Helicase_C-like"/>
</dbReference>
<feature type="domain" description="Helicase ATP-binding" evidence="10">
    <location>
        <begin position="100"/>
        <end position="268"/>
    </location>
</feature>
<keyword evidence="7" id="KW-0539">Nucleus</keyword>
<dbReference type="Pfam" id="PF00271">
    <property type="entry name" value="Helicase_C"/>
    <property type="match status" value="1"/>
</dbReference>
<comment type="subunit">
    <text evidence="8">Interacts with the MHF histone-fold complex to form the FANCM-MHF complex.</text>
</comment>
<dbReference type="EMBL" id="LN733737">
    <property type="protein sequence ID" value="CEP17934.1"/>
    <property type="molecule type" value="Genomic_DNA"/>
</dbReference>
<dbReference type="CDD" id="cd18033">
    <property type="entry name" value="DEXDc_FANCM"/>
    <property type="match status" value="1"/>
</dbReference>
<protein>
    <recommendedName>
        <fullName evidence="8">ATP-dependent DNA helicase</fullName>
        <ecNumber evidence="8">3.6.4.12</ecNumber>
    </recommendedName>
</protein>
<dbReference type="SUPFAM" id="SSF52540">
    <property type="entry name" value="P-loop containing nucleoside triphosphate hydrolases"/>
    <property type="match status" value="1"/>
</dbReference>
<keyword evidence="13" id="KW-1185">Reference proteome</keyword>
<dbReference type="GO" id="GO:0000400">
    <property type="term" value="F:four-way junction DNA binding"/>
    <property type="evidence" value="ECO:0007669"/>
    <property type="project" value="TreeGrafter"/>
</dbReference>
<dbReference type="GO" id="GO:0045003">
    <property type="term" value="P:double-strand break repair via synthesis-dependent strand annealing"/>
    <property type="evidence" value="ECO:0007669"/>
    <property type="project" value="TreeGrafter"/>
</dbReference>
<dbReference type="PANTHER" id="PTHR14025:SF20">
    <property type="entry name" value="FANCONI ANEMIA GROUP M PROTEIN"/>
    <property type="match status" value="1"/>
</dbReference>
<evidence type="ECO:0000256" key="8">
    <source>
        <dbReference type="RuleBase" id="RU367027"/>
    </source>
</evidence>
<dbReference type="GO" id="GO:0005634">
    <property type="term" value="C:nucleus"/>
    <property type="evidence" value="ECO:0007669"/>
    <property type="project" value="UniProtKB-SubCell"/>
</dbReference>
<evidence type="ECO:0000313" key="12">
    <source>
        <dbReference type="EMBL" id="CEP17934.1"/>
    </source>
</evidence>
<feature type="region of interest" description="Disordered" evidence="9">
    <location>
        <begin position="1353"/>
        <end position="1375"/>
    </location>
</feature>
<dbReference type="GO" id="GO:0036297">
    <property type="term" value="P:interstrand cross-link repair"/>
    <property type="evidence" value="ECO:0007669"/>
    <property type="project" value="TreeGrafter"/>
</dbReference>
<feature type="region of interest" description="Disordered" evidence="9">
    <location>
        <begin position="1412"/>
        <end position="1437"/>
    </location>
</feature>
<evidence type="ECO:0000256" key="6">
    <source>
        <dbReference type="ARBA" id="ARBA00022840"/>
    </source>
</evidence>
<feature type="region of interest" description="Disordered" evidence="9">
    <location>
        <begin position="1210"/>
        <end position="1231"/>
    </location>
</feature>
<dbReference type="Pfam" id="PF04851">
    <property type="entry name" value="ResIII"/>
    <property type="match status" value="1"/>
</dbReference>